<dbReference type="AlphaFoldDB" id="A0AAF0QE92"/>
<evidence type="ECO:0000313" key="2">
    <source>
        <dbReference type="Proteomes" id="UP001234989"/>
    </source>
</evidence>
<proteinExistence type="predicted"/>
<protein>
    <submittedName>
        <fullName evidence="1">Uncharacterized protein</fullName>
    </submittedName>
</protein>
<reference evidence="1" key="1">
    <citation type="submission" date="2023-08" db="EMBL/GenBank/DDBJ databases">
        <title>A de novo genome assembly of Solanum verrucosum Schlechtendal, a Mexican diploid species geographically isolated from the other diploid A-genome species in potato relatives.</title>
        <authorList>
            <person name="Hosaka K."/>
        </authorList>
    </citation>
    <scope>NUCLEOTIDE SEQUENCE</scope>
    <source>
        <tissue evidence="1">Young leaves</tissue>
    </source>
</reference>
<dbReference type="EMBL" id="CP133614">
    <property type="protein sequence ID" value="WMV22184.1"/>
    <property type="molecule type" value="Genomic_DNA"/>
</dbReference>
<dbReference type="Proteomes" id="UP001234989">
    <property type="component" value="Chromosome 3"/>
</dbReference>
<keyword evidence="2" id="KW-1185">Reference proteome</keyword>
<accession>A0AAF0QE92</accession>
<name>A0AAF0QE92_SOLVR</name>
<gene>
    <name evidence="1" type="ORF">MTR67_015569</name>
</gene>
<evidence type="ECO:0000313" key="1">
    <source>
        <dbReference type="EMBL" id="WMV22184.1"/>
    </source>
</evidence>
<organism evidence="1 2">
    <name type="scientific">Solanum verrucosum</name>
    <dbReference type="NCBI Taxonomy" id="315347"/>
    <lineage>
        <taxon>Eukaryota</taxon>
        <taxon>Viridiplantae</taxon>
        <taxon>Streptophyta</taxon>
        <taxon>Embryophyta</taxon>
        <taxon>Tracheophyta</taxon>
        <taxon>Spermatophyta</taxon>
        <taxon>Magnoliopsida</taxon>
        <taxon>eudicotyledons</taxon>
        <taxon>Gunneridae</taxon>
        <taxon>Pentapetalae</taxon>
        <taxon>asterids</taxon>
        <taxon>lamiids</taxon>
        <taxon>Solanales</taxon>
        <taxon>Solanaceae</taxon>
        <taxon>Solanoideae</taxon>
        <taxon>Solaneae</taxon>
        <taxon>Solanum</taxon>
    </lineage>
</organism>
<sequence length="38" mass="4387">MILWAGSVSLMDLVLDDLVHWSRLIGFKYFLKAHQGLI</sequence>